<evidence type="ECO:0000313" key="8">
    <source>
        <dbReference type="EMBL" id="MCG6224476.1"/>
    </source>
</evidence>
<dbReference type="SUPFAM" id="SSF103473">
    <property type="entry name" value="MFS general substrate transporter"/>
    <property type="match status" value="1"/>
</dbReference>
<keyword evidence="4 6" id="KW-1133">Transmembrane helix</keyword>
<dbReference type="GO" id="GO:0022857">
    <property type="term" value="F:transmembrane transporter activity"/>
    <property type="evidence" value="ECO:0007669"/>
    <property type="project" value="InterPro"/>
</dbReference>
<dbReference type="PANTHER" id="PTHR42718:SF9">
    <property type="entry name" value="MAJOR FACILITATOR SUPERFAMILY MULTIDRUG TRANSPORTER MFSC"/>
    <property type="match status" value="1"/>
</dbReference>
<feature type="transmembrane region" description="Helical" evidence="6">
    <location>
        <begin position="139"/>
        <end position="158"/>
    </location>
</feature>
<reference evidence="10 11" key="1">
    <citation type="submission" date="2018-08" db="EMBL/GenBank/DDBJ databases">
        <title>A genome reference for cultivated species of the human gut microbiota.</title>
        <authorList>
            <person name="Zou Y."/>
            <person name="Xue W."/>
            <person name="Luo G."/>
        </authorList>
    </citation>
    <scope>NUCLEOTIDE SEQUENCE [LARGE SCALE GENOMIC DNA]</scope>
    <source>
        <strain evidence="10 11">OM08-17AT</strain>
    </source>
</reference>
<feature type="transmembrane region" description="Helical" evidence="6">
    <location>
        <begin position="203"/>
        <end position="222"/>
    </location>
</feature>
<feature type="transmembrane region" description="Helical" evidence="6">
    <location>
        <begin position="170"/>
        <end position="191"/>
    </location>
</feature>
<evidence type="ECO:0000256" key="6">
    <source>
        <dbReference type="SAM" id="Phobius"/>
    </source>
</evidence>
<sequence length="498" mass="55465">MGFLWSRRARMLEIFVLTVITIFGIGSQYFSNLAYSLNQGILQTSFGTGSQYLIIPSVIANFAFAFGIPLGHVFTHRLGFKKNYLLFVSFFLIGSIIGLISQDLIVLSIAKIIQSVSTGVLFFTLLPQLFRNFPRRFRNVFLLFVIVGLFGANALGGLSGSVSLELDSWHWVFVLNIVSAIVCLIFGTVFLNKEEHKHVSPNSIDYVLIILLFLTILCFVIPMAMLTQKGYSSLWVWPFLLLAMFFLVNFIYRNMHSSSPLVYFKTLFAKKPSVGAVMAISSHLTLLTGIAGINVFLTKILKLPFEDIARFYVCFFIGVVIAGFIKMFFYSAIGAGILGSLGSVALLYVSVHWIAMGNVINLPLLYLQAACLGFGASMALLSGAMATLLDGEIKFASNRSTTMHSMRNFFAALLVPIIAYTMKDHIQQGVQLLYGSFTTHIDNPVQNQLILSKKMQDITIDADDNVFMMMIVFNIILLIASIIQMFLGKGRRIHVKPE</sequence>
<feature type="transmembrane region" description="Helical" evidence="6">
    <location>
        <begin position="234"/>
        <end position="252"/>
    </location>
</feature>
<dbReference type="PROSITE" id="PS50850">
    <property type="entry name" value="MFS"/>
    <property type="match status" value="1"/>
</dbReference>
<dbReference type="PANTHER" id="PTHR42718">
    <property type="entry name" value="MAJOR FACILITATOR SUPERFAMILY MULTIDRUG TRANSPORTER MFSC"/>
    <property type="match status" value="1"/>
</dbReference>
<dbReference type="Gene3D" id="1.20.1250.20">
    <property type="entry name" value="MFS general substrate transporter like domains"/>
    <property type="match status" value="1"/>
</dbReference>
<feature type="transmembrane region" description="Helical" evidence="6">
    <location>
        <begin position="83"/>
        <end position="100"/>
    </location>
</feature>
<comment type="subcellular location">
    <subcellularLocation>
        <location evidence="1">Cell membrane</location>
        <topology evidence="1">Multi-pass membrane protein</topology>
    </subcellularLocation>
</comment>
<feature type="transmembrane region" description="Helical" evidence="6">
    <location>
        <begin position="336"/>
        <end position="355"/>
    </location>
</feature>
<feature type="transmembrane region" description="Helical" evidence="6">
    <location>
        <begin position="50"/>
        <end position="71"/>
    </location>
</feature>
<dbReference type="RefSeq" id="WP_015364574.1">
    <property type="nucleotide sequence ID" value="NZ_CABMFV010000004.1"/>
</dbReference>
<keyword evidence="5 6" id="KW-0472">Membrane</keyword>
<evidence type="ECO:0000256" key="2">
    <source>
        <dbReference type="ARBA" id="ARBA00022448"/>
    </source>
</evidence>
<name>A0A364UT56_STAWA</name>
<feature type="domain" description="Major facilitator superfamily (MFS) profile" evidence="7">
    <location>
        <begin position="12"/>
        <end position="492"/>
    </location>
</feature>
<proteinExistence type="predicted"/>
<dbReference type="Proteomes" id="UP000814367">
    <property type="component" value="Unassembled WGS sequence"/>
</dbReference>
<feature type="transmembrane region" description="Helical" evidence="6">
    <location>
        <begin position="367"/>
        <end position="389"/>
    </location>
</feature>
<feature type="transmembrane region" description="Helical" evidence="6">
    <location>
        <begin position="106"/>
        <end position="127"/>
    </location>
</feature>
<keyword evidence="3 6" id="KW-0812">Transmembrane</keyword>
<evidence type="ECO:0000313" key="9">
    <source>
        <dbReference type="EMBL" id="NBH31066.1"/>
    </source>
</evidence>
<evidence type="ECO:0000256" key="5">
    <source>
        <dbReference type="ARBA" id="ARBA00023136"/>
    </source>
</evidence>
<dbReference type="Proteomes" id="UP000481807">
    <property type="component" value="Unassembled WGS sequence"/>
</dbReference>
<accession>A0A364UT56</accession>
<evidence type="ECO:0000313" key="10">
    <source>
        <dbReference type="EMBL" id="RGM29722.1"/>
    </source>
</evidence>
<dbReference type="EMBL" id="QXWP01000004">
    <property type="protein sequence ID" value="NBH31066.1"/>
    <property type="molecule type" value="Genomic_DNA"/>
</dbReference>
<evidence type="ECO:0000256" key="4">
    <source>
        <dbReference type="ARBA" id="ARBA00022989"/>
    </source>
</evidence>
<evidence type="ECO:0000256" key="3">
    <source>
        <dbReference type="ARBA" id="ARBA00022692"/>
    </source>
</evidence>
<feature type="transmembrane region" description="Helical" evidence="6">
    <location>
        <begin position="273"/>
        <end position="297"/>
    </location>
</feature>
<feature type="transmembrane region" description="Helical" evidence="6">
    <location>
        <begin position="12"/>
        <end position="30"/>
    </location>
</feature>
<evidence type="ECO:0000259" key="7">
    <source>
        <dbReference type="PROSITE" id="PS50850"/>
    </source>
</evidence>
<evidence type="ECO:0000313" key="11">
    <source>
        <dbReference type="Proteomes" id="UP000261016"/>
    </source>
</evidence>
<dbReference type="InterPro" id="IPR020846">
    <property type="entry name" value="MFS_dom"/>
</dbReference>
<feature type="transmembrane region" description="Helical" evidence="6">
    <location>
        <begin position="466"/>
        <end position="487"/>
    </location>
</feature>
<dbReference type="EMBL" id="JAANHJ010000001">
    <property type="protein sequence ID" value="MCG6224476.1"/>
    <property type="molecule type" value="Genomic_DNA"/>
</dbReference>
<evidence type="ECO:0000313" key="12">
    <source>
        <dbReference type="Proteomes" id="UP000481807"/>
    </source>
</evidence>
<dbReference type="InterPro" id="IPR036259">
    <property type="entry name" value="MFS_trans_sf"/>
</dbReference>
<protein>
    <submittedName>
        <fullName evidence="10">MFS transporter</fullName>
    </submittedName>
</protein>
<dbReference type="GO" id="GO:0005886">
    <property type="term" value="C:plasma membrane"/>
    <property type="evidence" value="ECO:0007669"/>
    <property type="project" value="UniProtKB-SubCell"/>
</dbReference>
<evidence type="ECO:0000313" key="13">
    <source>
        <dbReference type="Proteomes" id="UP000814367"/>
    </source>
</evidence>
<feature type="transmembrane region" description="Helical" evidence="6">
    <location>
        <begin position="409"/>
        <end position="426"/>
    </location>
</feature>
<reference evidence="9 12" key="2">
    <citation type="submission" date="2018-08" db="EMBL/GenBank/DDBJ databases">
        <title>Murine metabolic-syndrome-specific gut microbial biobank.</title>
        <authorList>
            <person name="Liu C."/>
        </authorList>
    </citation>
    <scope>NUCLEOTIDE SEQUENCE [LARGE SCALE GENOMIC DNA]</scope>
    <source>
        <strain evidence="9 12">1XD21-27</strain>
    </source>
</reference>
<organism evidence="10 11">
    <name type="scientific">Staphylococcus warneri</name>
    <dbReference type="NCBI Taxonomy" id="1292"/>
    <lineage>
        <taxon>Bacteria</taxon>
        <taxon>Bacillati</taxon>
        <taxon>Bacillota</taxon>
        <taxon>Bacilli</taxon>
        <taxon>Bacillales</taxon>
        <taxon>Staphylococcaceae</taxon>
        <taxon>Staphylococcus</taxon>
    </lineage>
</organism>
<dbReference type="EMBL" id="QSTD01000004">
    <property type="protein sequence ID" value="RGM29722.1"/>
    <property type="molecule type" value="Genomic_DNA"/>
</dbReference>
<keyword evidence="13" id="KW-1185">Reference proteome</keyword>
<comment type="caution">
    <text evidence="10">The sequence shown here is derived from an EMBL/GenBank/DDBJ whole genome shotgun (WGS) entry which is preliminary data.</text>
</comment>
<feature type="transmembrane region" description="Helical" evidence="6">
    <location>
        <begin position="309"/>
        <end position="329"/>
    </location>
</feature>
<reference evidence="8 13" key="3">
    <citation type="submission" date="2020-03" db="EMBL/GenBank/DDBJ databases">
        <title>Comparative genetics of Staphylococcus warneri persistents from caprine mastitis.</title>
        <authorList>
            <person name="Franca C.A."/>
            <person name="Rosa D.S."/>
            <person name="Silva A."/>
            <person name="Rodrigues D.L.N."/>
            <person name="Santos R.G."/>
            <person name="Castillo R.E.H."/>
            <person name="Moreira M.A.S."/>
            <person name="Lima M.C."/>
            <person name="Gouveia G.V."/>
            <person name="Gouveia J.J.S."/>
            <person name="Souza R.F.S."/>
            <person name="Bertram B."/>
            <person name="Azevedo V."/>
            <person name="Costa M."/>
        </authorList>
    </citation>
    <scope>NUCLEOTIDE SEQUENCE [LARGE SCALE GENOMIC DNA]</scope>
    <source>
        <strain evidence="8 13">Cap 9.2</strain>
    </source>
</reference>
<keyword evidence="2" id="KW-0813">Transport</keyword>
<dbReference type="Proteomes" id="UP000261016">
    <property type="component" value="Unassembled WGS sequence"/>
</dbReference>
<evidence type="ECO:0000256" key="1">
    <source>
        <dbReference type="ARBA" id="ARBA00004651"/>
    </source>
</evidence>
<dbReference type="AlphaFoldDB" id="A0A364UT56"/>
<gene>
    <name evidence="9" type="ORF">D3Z30_08740</name>
    <name evidence="10" type="ORF">DXC19_08880</name>
    <name evidence="8" type="ORF">G8J23_00405</name>
</gene>